<accession>A0A3S5CGJ3</accession>
<organism evidence="1 2">
    <name type="scientific">Protopolystoma xenopodis</name>
    <dbReference type="NCBI Taxonomy" id="117903"/>
    <lineage>
        <taxon>Eukaryota</taxon>
        <taxon>Metazoa</taxon>
        <taxon>Spiralia</taxon>
        <taxon>Lophotrochozoa</taxon>
        <taxon>Platyhelminthes</taxon>
        <taxon>Monogenea</taxon>
        <taxon>Polyopisthocotylea</taxon>
        <taxon>Polystomatidea</taxon>
        <taxon>Polystomatidae</taxon>
        <taxon>Protopolystoma</taxon>
    </lineage>
</organism>
<comment type="caution">
    <text evidence="1">The sequence shown here is derived from an EMBL/GenBank/DDBJ whole genome shotgun (WGS) entry which is preliminary data.</text>
</comment>
<protein>
    <submittedName>
        <fullName evidence="1">Uncharacterized protein</fullName>
    </submittedName>
</protein>
<evidence type="ECO:0000313" key="2">
    <source>
        <dbReference type="Proteomes" id="UP000784294"/>
    </source>
</evidence>
<evidence type="ECO:0000313" key="1">
    <source>
        <dbReference type="EMBL" id="VEL19377.1"/>
    </source>
</evidence>
<reference evidence="1" key="1">
    <citation type="submission" date="2018-11" db="EMBL/GenBank/DDBJ databases">
        <authorList>
            <consortium name="Pathogen Informatics"/>
        </authorList>
    </citation>
    <scope>NUCLEOTIDE SEQUENCE</scope>
</reference>
<dbReference type="EMBL" id="CAAALY010041350">
    <property type="protein sequence ID" value="VEL19377.1"/>
    <property type="molecule type" value="Genomic_DNA"/>
</dbReference>
<proteinExistence type="predicted"/>
<keyword evidence="2" id="KW-1185">Reference proteome</keyword>
<dbReference type="Proteomes" id="UP000784294">
    <property type="component" value="Unassembled WGS sequence"/>
</dbReference>
<name>A0A3S5CGJ3_9PLAT</name>
<dbReference type="AlphaFoldDB" id="A0A3S5CGJ3"/>
<sequence length="94" mass="10337">MICHLPAFSAIVLPCSKYPITLSDDCLTDLAAQWQLADPTHPRDLVTLFPTPTGNDTFFVIASVTRCFCTAKAVLTVLEMIRGDSMLRQFVTSS</sequence>
<gene>
    <name evidence="1" type="ORF">PXEA_LOCUS12817</name>
</gene>